<evidence type="ECO:0000259" key="1">
    <source>
        <dbReference type="PROSITE" id="PS51186"/>
    </source>
</evidence>
<evidence type="ECO:0000313" key="2">
    <source>
        <dbReference type="EMBL" id="KZS38303.1"/>
    </source>
</evidence>
<dbReference type="AlphaFoldDB" id="A0A162WVW1"/>
<keyword evidence="3" id="KW-1185">Reference proteome</keyword>
<dbReference type="InterPro" id="IPR000182">
    <property type="entry name" value="GNAT_dom"/>
</dbReference>
<sequence>MSLSMNSKVTFKKCSRHDIDSLVKISTQFYPEHYIHIWKNEDPSYYINLSFTKEAFEKDFIIDNIIYFLITNENKNLGLLKIRQDQAVEGYSKTEALQLEKIYLLKESIGLGIGEQGIKFTKELAYKLDKKVIWLDVMSTSPALTFYQKHNFNTISRYDLDYPGLKDNYREMQRMILNI</sequence>
<protein>
    <recommendedName>
        <fullName evidence="1">N-acetyltransferase domain-containing protein</fullName>
    </recommendedName>
</protein>
<dbReference type="SUPFAM" id="SSF55729">
    <property type="entry name" value="Acyl-CoA N-acyltransferases (Nat)"/>
    <property type="match status" value="1"/>
</dbReference>
<dbReference type="PROSITE" id="PS51186">
    <property type="entry name" value="GNAT"/>
    <property type="match status" value="1"/>
</dbReference>
<gene>
    <name evidence="2" type="ORF">AWE51_17230</name>
</gene>
<proteinExistence type="predicted"/>
<organism evidence="2 3">
    <name type="scientific">Aquimarina aggregata</name>
    <dbReference type="NCBI Taxonomy" id="1642818"/>
    <lineage>
        <taxon>Bacteria</taxon>
        <taxon>Pseudomonadati</taxon>
        <taxon>Bacteroidota</taxon>
        <taxon>Flavobacteriia</taxon>
        <taxon>Flavobacteriales</taxon>
        <taxon>Flavobacteriaceae</taxon>
        <taxon>Aquimarina</taxon>
    </lineage>
</organism>
<dbReference type="InterPro" id="IPR016181">
    <property type="entry name" value="Acyl_CoA_acyltransferase"/>
</dbReference>
<reference evidence="2 3" key="1">
    <citation type="submission" date="2016-01" db="EMBL/GenBank/DDBJ databases">
        <title>The draft genome sequence of Aquimarina sp. RZW4-3-2.</title>
        <authorList>
            <person name="Wang Y."/>
        </authorList>
    </citation>
    <scope>NUCLEOTIDE SEQUENCE [LARGE SCALE GENOMIC DNA]</scope>
    <source>
        <strain evidence="2 3">RZW4-3-2</strain>
    </source>
</reference>
<dbReference type="Gene3D" id="3.40.630.30">
    <property type="match status" value="1"/>
</dbReference>
<dbReference type="EMBL" id="LQRT01000058">
    <property type="protein sequence ID" value="KZS38303.1"/>
    <property type="molecule type" value="Genomic_DNA"/>
</dbReference>
<comment type="caution">
    <text evidence="2">The sequence shown here is derived from an EMBL/GenBank/DDBJ whole genome shotgun (WGS) entry which is preliminary data.</text>
</comment>
<dbReference type="GO" id="GO:0016747">
    <property type="term" value="F:acyltransferase activity, transferring groups other than amino-acyl groups"/>
    <property type="evidence" value="ECO:0007669"/>
    <property type="project" value="InterPro"/>
</dbReference>
<evidence type="ECO:0000313" key="3">
    <source>
        <dbReference type="Proteomes" id="UP000076715"/>
    </source>
</evidence>
<name>A0A162WVW1_9FLAO</name>
<dbReference type="Pfam" id="PF00583">
    <property type="entry name" value="Acetyltransf_1"/>
    <property type="match status" value="1"/>
</dbReference>
<feature type="domain" description="N-acetyltransferase" evidence="1">
    <location>
        <begin position="9"/>
        <end position="179"/>
    </location>
</feature>
<dbReference type="Proteomes" id="UP000076715">
    <property type="component" value="Unassembled WGS sequence"/>
</dbReference>
<dbReference type="STRING" id="1642818.AWE51_17230"/>
<accession>A0A162WVW1</accession>